<proteinExistence type="predicted"/>
<sequence>MGQGEGQHGREPAGRPSWLEEAVRAAQAQHQAATTGQRPSQGAQGTRIVGRARPDPVAGSGWYQVALRGTAFDPDRVSEAFLAPDDGADEHKFSLIETVQDGAVLRVRVGGHAPADGLVLHVKSEPGGMLTQALVDGLRGMRPNDLATAFATANLTPAEMRAGAPPGFNDGQRLAWAAGTAKGLSVVWGPPGTGKTAVIERILEDLLAHNKSVLLVSGTNVAVDNALLRAARSLDPEPGVLLRVGVPAVPEVAADARICLTRLQEEKLAGLVQQAEALSDRIRELRELPSVRQVKDAEQALEDFDATAYREARQRVRHRDEALRLRAKQAASEGARDDAVKRAEGARTALGTAERSWHETSDSQRFLQEAAALQDELDGYELDRGRAEATFVQWRNEHARLSHDLKVLDQRSLLNRMRDRAQRRQITEATAAAAAWTQRAGEDLERMNRIVASAAPGLSQRIANLLGAVAHSPEEIERRRRVYGAAVRAFETAQQDVRRQAATARGAAQAAAEAASLPHPTTGDLQLIARADEADWPWLHGRLPALRDAAAEPLEELADLEERHEATLDEWRKLGRNAARTLIAEARVVATTHAMLRLRRDIHRRTYDHVVIDEAAASTPAEVLYALGRGLEGAVLFGDFQQNEPIVDRGLDQRDTAVQAWLHRNPFTAVGVTDPRAAQAEPGCVALTTQYRFGPNITELANRVAYGGLLTTGGNAQDEIVLVDVDGLGDRLAGIRQANGSKCWPVGTLLARALAEHHLAQGEEKVGIVTPYRAQRRLTEDILADGGTSERAEVGTVHSFQGREFGTVVFDLVEDGTGWLSTGSPDGVKVFNVGATRARHRLYAVANAPAVRRSRDGSPLRALKTMVESRKIQVVRASDVLGLSQEEAPRTGVAYEVWDALRTYAKVVDVYDEDVLPAELVSRIKAAERSVWLWSPWTAKRAREFLPVLASAADRGVDVRVMILPEWDLARSANFGPFAEEVTARLDHVVHVRDQHQKIVVIDERLVFLGSMNVLSHARHGGRREIMTLFDSRHLAEHVLEHERADVLAHPPVCPQCGRVAEAGLRGRNNNRKLHWVCGGVTGTPVHWERPFPVASRGRNQRKR</sequence>
<dbReference type="Pfam" id="PF13087">
    <property type="entry name" value="AAA_12"/>
    <property type="match status" value="1"/>
</dbReference>
<dbReference type="InterPro" id="IPR045055">
    <property type="entry name" value="DNA2/NAM7-like"/>
</dbReference>
<dbReference type="RefSeq" id="WP_165502858.1">
    <property type="nucleotide sequence ID" value="NZ_CAACUY010000037.1"/>
</dbReference>
<dbReference type="InterPro" id="IPR041679">
    <property type="entry name" value="DNA2/NAM7-like_C"/>
</dbReference>
<dbReference type="Pfam" id="PF13086">
    <property type="entry name" value="AAA_11"/>
    <property type="match status" value="1"/>
</dbReference>
<gene>
    <name evidence="4" type="ORF">ACFQZM_01025</name>
</gene>
<name>A0ABW2XCV8_9ACTN</name>
<dbReference type="PROSITE" id="PS50035">
    <property type="entry name" value="PLD"/>
    <property type="match status" value="1"/>
</dbReference>
<keyword evidence="5" id="KW-1185">Reference proteome</keyword>
<dbReference type="CDD" id="cd18808">
    <property type="entry name" value="SF1_C_Upf1"/>
    <property type="match status" value="1"/>
</dbReference>
<accession>A0ABW2XCV8</accession>
<dbReference type="Gene3D" id="3.40.50.300">
    <property type="entry name" value="P-loop containing nucleotide triphosphate hydrolases"/>
    <property type="match status" value="3"/>
</dbReference>
<feature type="compositionally biased region" description="Polar residues" evidence="2">
    <location>
        <begin position="34"/>
        <end position="44"/>
    </location>
</feature>
<reference evidence="5" key="1">
    <citation type="journal article" date="2019" name="Int. J. Syst. Evol. Microbiol.">
        <title>The Global Catalogue of Microorganisms (GCM) 10K type strain sequencing project: providing services to taxonomists for standard genome sequencing and annotation.</title>
        <authorList>
            <consortium name="The Broad Institute Genomics Platform"/>
            <consortium name="The Broad Institute Genome Sequencing Center for Infectious Disease"/>
            <person name="Wu L."/>
            <person name="Ma J."/>
        </authorList>
    </citation>
    <scope>NUCLEOTIDE SEQUENCE [LARGE SCALE GENOMIC DNA]</scope>
    <source>
        <strain evidence="5">JCM 9371</strain>
    </source>
</reference>
<dbReference type="PANTHER" id="PTHR10887:SF495">
    <property type="entry name" value="HELICASE SENATAXIN ISOFORM X1-RELATED"/>
    <property type="match status" value="1"/>
</dbReference>
<evidence type="ECO:0000313" key="4">
    <source>
        <dbReference type="EMBL" id="MFD0683063.1"/>
    </source>
</evidence>
<evidence type="ECO:0000256" key="1">
    <source>
        <dbReference type="SAM" id="Coils"/>
    </source>
</evidence>
<dbReference type="EMBL" id="JBHTGP010000001">
    <property type="protein sequence ID" value="MFD0683063.1"/>
    <property type="molecule type" value="Genomic_DNA"/>
</dbReference>
<organism evidence="4 5">
    <name type="scientific">Actinomadura fibrosa</name>
    <dbReference type="NCBI Taxonomy" id="111802"/>
    <lineage>
        <taxon>Bacteria</taxon>
        <taxon>Bacillati</taxon>
        <taxon>Actinomycetota</taxon>
        <taxon>Actinomycetes</taxon>
        <taxon>Streptosporangiales</taxon>
        <taxon>Thermomonosporaceae</taxon>
        <taxon>Actinomadura</taxon>
    </lineage>
</organism>
<keyword evidence="1" id="KW-0175">Coiled coil</keyword>
<dbReference type="InterPro" id="IPR041677">
    <property type="entry name" value="DNA2/NAM7_AAA_11"/>
</dbReference>
<dbReference type="InterPro" id="IPR025202">
    <property type="entry name" value="PLD-like_dom"/>
</dbReference>
<dbReference type="SUPFAM" id="SSF52540">
    <property type="entry name" value="P-loop containing nucleoside triphosphate hydrolases"/>
    <property type="match status" value="1"/>
</dbReference>
<dbReference type="CDD" id="cd00138">
    <property type="entry name" value="PLDc_SF"/>
    <property type="match status" value="1"/>
</dbReference>
<dbReference type="InterPro" id="IPR001736">
    <property type="entry name" value="PLipase_D/transphosphatidylase"/>
</dbReference>
<dbReference type="SUPFAM" id="SSF56024">
    <property type="entry name" value="Phospholipase D/nuclease"/>
    <property type="match status" value="1"/>
</dbReference>
<comment type="caution">
    <text evidence="4">The sequence shown here is derived from an EMBL/GenBank/DDBJ whole genome shotgun (WGS) entry which is preliminary data.</text>
</comment>
<evidence type="ECO:0000256" key="2">
    <source>
        <dbReference type="SAM" id="MobiDB-lite"/>
    </source>
</evidence>
<evidence type="ECO:0000259" key="3">
    <source>
        <dbReference type="PROSITE" id="PS50035"/>
    </source>
</evidence>
<dbReference type="Pfam" id="PF13091">
    <property type="entry name" value="PLDc_2"/>
    <property type="match status" value="1"/>
</dbReference>
<feature type="region of interest" description="Disordered" evidence="2">
    <location>
        <begin position="1"/>
        <end position="55"/>
    </location>
</feature>
<dbReference type="Gene3D" id="3.30.870.10">
    <property type="entry name" value="Endonuclease Chain A"/>
    <property type="match status" value="1"/>
</dbReference>
<dbReference type="InterPro" id="IPR027417">
    <property type="entry name" value="P-loop_NTPase"/>
</dbReference>
<evidence type="ECO:0000313" key="5">
    <source>
        <dbReference type="Proteomes" id="UP001597063"/>
    </source>
</evidence>
<feature type="domain" description="PLD phosphodiesterase" evidence="3">
    <location>
        <begin position="991"/>
        <end position="1018"/>
    </location>
</feature>
<protein>
    <submittedName>
        <fullName evidence="4">AAA domain-containing protein</fullName>
    </submittedName>
</protein>
<dbReference type="PANTHER" id="PTHR10887">
    <property type="entry name" value="DNA2/NAM7 HELICASE FAMILY"/>
    <property type="match status" value="1"/>
</dbReference>
<feature type="coiled-coil region" evidence="1">
    <location>
        <begin position="363"/>
        <end position="390"/>
    </location>
</feature>
<dbReference type="InterPro" id="IPR047187">
    <property type="entry name" value="SF1_C_Upf1"/>
</dbReference>
<dbReference type="Proteomes" id="UP001597063">
    <property type="component" value="Unassembled WGS sequence"/>
</dbReference>